<dbReference type="Pfam" id="PF00563">
    <property type="entry name" value="EAL"/>
    <property type="match status" value="1"/>
</dbReference>
<dbReference type="PANTHER" id="PTHR33121">
    <property type="entry name" value="CYCLIC DI-GMP PHOSPHODIESTERASE PDEF"/>
    <property type="match status" value="1"/>
</dbReference>
<dbReference type="PROSITE" id="PS50883">
    <property type="entry name" value="EAL"/>
    <property type="match status" value="1"/>
</dbReference>
<dbReference type="InterPro" id="IPR001633">
    <property type="entry name" value="EAL_dom"/>
</dbReference>
<dbReference type="Proteomes" id="UP001596152">
    <property type="component" value="Unassembled WGS sequence"/>
</dbReference>
<comment type="caution">
    <text evidence="2">The sequence shown here is derived from an EMBL/GenBank/DDBJ whole genome shotgun (WGS) entry which is preliminary data.</text>
</comment>
<dbReference type="InterPro" id="IPR035919">
    <property type="entry name" value="EAL_sf"/>
</dbReference>
<feature type="domain" description="EAL" evidence="1">
    <location>
        <begin position="279"/>
        <end position="527"/>
    </location>
</feature>
<dbReference type="EMBL" id="JBHSLF010000011">
    <property type="protein sequence ID" value="MFC5343279.1"/>
    <property type="molecule type" value="Genomic_DNA"/>
</dbReference>
<accession>A0ABW0FPI2</accession>
<reference evidence="3" key="1">
    <citation type="journal article" date="2019" name="Int. J. Syst. Evol. Microbiol.">
        <title>The Global Catalogue of Microorganisms (GCM) 10K type strain sequencing project: providing services to taxonomists for standard genome sequencing and annotation.</title>
        <authorList>
            <consortium name="The Broad Institute Genomics Platform"/>
            <consortium name="The Broad Institute Genome Sequencing Center for Infectious Disease"/>
            <person name="Wu L."/>
            <person name="Ma J."/>
        </authorList>
    </citation>
    <scope>NUCLEOTIDE SEQUENCE [LARGE SCALE GENOMIC DNA]</scope>
    <source>
        <strain evidence="3">JCM 12125</strain>
    </source>
</reference>
<protein>
    <submittedName>
        <fullName evidence="2">EAL domain-containing protein</fullName>
    </submittedName>
</protein>
<dbReference type="PANTHER" id="PTHR33121:SF70">
    <property type="entry name" value="SIGNALING PROTEIN YKOW"/>
    <property type="match status" value="1"/>
</dbReference>
<dbReference type="InterPro" id="IPR050706">
    <property type="entry name" value="Cyclic-di-GMP_PDE-like"/>
</dbReference>
<evidence type="ECO:0000313" key="2">
    <source>
        <dbReference type="EMBL" id="MFC5343279.1"/>
    </source>
</evidence>
<evidence type="ECO:0000313" key="3">
    <source>
        <dbReference type="Proteomes" id="UP001596152"/>
    </source>
</evidence>
<proteinExistence type="predicted"/>
<gene>
    <name evidence="2" type="ORF">ACFPIE_05085</name>
</gene>
<dbReference type="Gene3D" id="3.20.20.450">
    <property type="entry name" value="EAL domain"/>
    <property type="match status" value="1"/>
</dbReference>
<name>A0ABW0FPI2_9CAUL</name>
<evidence type="ECO:0000259" key="1">
    <source>
        <dbReference type="PROSITE" id="PS50883"/>
    </source>
</evidence>
<organism evidence="2 3">
    <name type="scientific">Brevundimonas staleyi</name>
    <dbReference type="NCBI Taxonomy" id="74326"/>
    <lineage>
        <taxon>Bacteria</taxon>
        <taxon>Pseudomonadati</taxon>
        <taxon>Pseudomonadota</taxon>
        <taxon>Alphaproteobacteria</taxon>
        <taxon>Caulobacterales</taxon>
        <taxon>Caulobacteraceae</taxon>
        <taxon>Brevundimonas</taxon>
    </lineage>
</organism>
<dbReference type="CDD" id="cd01948">
    <property type="entry name" value="EAL"/>
    <property type="match status" value="1"/>
</dbReference>
<sequence length="538" mass="57118">MRAQSGRMIRKRLLGFAFASSDLLLELDAKGATVFGMGAGPTTALSAESFRGIALWNRVAPASVEALNDVLKSLKPGARSAPVELLFNAGEGRLRRATARFFLLPELAPNVSCSVTWEGAAYALHDPEAAPALAPEAFLERARQVMAPPAEARDLAVAFVDVEGLAAAQSMGEAGERLNARVEAALQAASVDGATAGKLGPERFALIRDTANEVDLAGEVQEIGRSEGFDLQASATEAEVTAGSGSLSALRALRVAVEGCLKDGGAGQPEVNFSAALSRTLNDAHAFQAMVRDRRFDLHYQPIVDLKTGAVHHFEALARFKGSASPANAIRMAEEMALIEGFDIAVAEKALSRLRQQGAGLLKFAINVSGASLADDRYVQSLLRMTASRADERRRLIVEVTESAALSDVEAANRRLGALRAVGIKVCIDDFGAGAASYDYLRRLSVDTVKIDGTFVQGLETDPKARTLIGHLVELCRSLEVETIAEMIETQGCADILKDIGVDLGQGWLFGKAEAEPRTHLAANEPVARRMGAVASWG</sequence>
<dbReference type="SMART" id="SM00052">
    <property type="entry name" value="EAL"/>
    <property type="match status" value="1"/>
</dbReference>
<dbReference type="RefSeq" id="WP_374038910.1">
    <property type="nucleotide sequence ID" value="NZ_CP169082.1"/>
</dbReference>
<keyword evidence="3" id="KW-1185">Reference proteome</keyword>
<dbReference type="SUPFAM" id="SSF141868">
    <property type="entry name" value="EAL domain-like"/>
    <property type="match status" value="1"/>
</dbReference>